<dbReference type="EMBL" id="BAABDJ010000007">
    <property type="protein sequence ID" value="GAA4003058.1"/>
    <property type="molecule type" value="Genomic_DNA"/>
</dbReference>
<feature type="domain" description="Insertion element IS402-like" evidence="2">
    <location>
        <begin position="7"/>
        <end position="58"/>
    </location>
</feature>
<evidence type="ECO:0000313" key="4">
    <source>
        <dbReference type="Proteomes" id="UP001500567"/>
    </source>
</evidence>
<evidence type="ECO:0000313" key="3">
    <source>
        <dbReference type="EMBL" id="GAA4003058.1"/>
    </source>
</evidence>
<organism evidence="3 4">
    <name type="scientific">Hymenobacter fastidiosus</name>
    <dbReference type="NCBI Taxonomy" id="486264"/>
    <lineage>
        <taxon>Bacteria</taxon>
        <taxon>Pseudomonadati</taxon>
        <taxon>Bacteroidota</taxon>
        <taxon>Cytophagia</taxon>
        <taxon>Cytophagales</taxon>
        <taxon>Hymenobacteraceae</taxon>
        <taxon>Hymenobacter</taxon>
    </lineage>
</organism>
<keyword evidence="4" id="KW-1185">Reference proteome</keyword>
<dbReference type="PANTHER" id="PTHR30007:SF0">
    <property type="entry name" value="TRANSPOSASE"/>
    <property type="match status" value="1"/>
</dbReference>
<name>A0ABP7RWN1_9BACT</name>
<dbReference type="Proteomes" id="UP001500567">
    <property type="component" value="Unassembled WGS sequence"/>
</dbReference>
<evidence type="ECO:0000256" key="1">
    <source>
        <dbReference type="SAM" id="MobiDB-lite"/>
    </source>
</evidence>
<sequence>MGCHRLRVPDRQVLDGIFFVLRTGCQWKALSATGICSSSTAHSRFQAWAQDGVFARLWNEALQDYEDLIGLDFDWMALDGSLHKAPLGGKKNPAQPHGPRQRRRQAQSLD</sequence>
<feature type="compositionally biased region" description="Basic residues" evidence="1">
    <location>
        <begin position="99"/>
        <end position="110"/>
    </location>
</feature>
<gene>
    <name evidence="3" type="ORF">GCM10022408_13220</name>
</gene>
<feature type="region of interest" description="Disordered" evidence="1">
    <location>
        <begin position="86"/>
        <end position="110"/>
    </location>
</feature>
<proteinExistence type="predicted"/>
<accession>A0ABP7RWN1</accession>
<dbReference type="InterPro" id="IPR025161">
    <property type="entry name" value="IS402-like_dom"/>
</dbReference>
<comment type="caution">
    <text evidence="3">The sequence shown here is derived from an EMBL/GenBank/DDBJ whole genome shotgun (WGS) entry which is preliminary data.</text>
</comment>
<dbReference type="PANTHER" id="PTHR30007">
    <property type="entry name" value="PHP DOMAIN PROTEIN"/>
    <property type="match status" value="1"/>
</dbReference>
<reference evidence="4" key="1">
    <citation type="journal article" date="2019" name="Int. J. Syst. Evol. Microbiol.">
        <title>The Global Catalogue of Microorganisms (GCM) 10K type strain sequencing project: providing services to taxonomists for standard genome sequencing and annotation.</title>
        <authorList>
            <consortium name="The Broad Institute Genomics Platform"/>
            <consortium name="The Broad Institute Genome Sequencing Center for Infectious Disease"/>
            <person name="Wu L."/>
            <person name="Ma J."/>
        </authorList>
    </citation>
    <scope>NUCLEOTIDE SEQUENCE [LARGE SCALE GENOMIC DNA]</scope>
    <source>
        <strain evidence="4">JCM 17224</strain>
    </source>
</reference>
<evidence type="ECO:0000259" key="2">
    <source>
        <dbReference type="Pfam" id="PF13340"/>
    </source>
</evidence>
<protein>
    <recommendedName>
        <fullName evidence="2">Insertion element IS402-like domain-containing protein</fullName>
    </recommendedName>
</protein>
<dbReference type="Pfam" id="PF13340">
    <property type="entry name" value="DUF4096"/>
    <property type="match status" value="1"/>
</dbReference>